<dbReference type="AlphaFoldDB" id="A0A2N0H3D7"/>
<dbReference type="InterPro" id="IPR050811">
    <property type="entry name" value="Phosphate_ABC_transporter"/>
</dbReference>
<evidence type="ECO:0000256" key="1">
    <source>
        <dbReference type="ARBA" id="ARBA00022729"/>
    </source>
</evidence>
<dbReference type="OrthoDB" id="7513138at2"/>
<evidence type="ECO:0000256" key="3">
    <source>
        <dbReference type="SAM" id="SignalP"/>
    </source>
</evidence>
<evidence type="ECO:0000256" key="2">
    <source>
        <dbReference type="SAM" id="MobiDB-lite"/>
    </source>
</evidence>
<reference evidence="5 6" key="1">
    <citation type="submission" date="2017-11" db="EMBL/GenBank/DDBJ databases">
        <title>Genomic Encyclopedia of Type Strains, Phase III (KMG-III): the genomes of soil and plant-associated and newly described type strains.</title>
        <authorList>
            <person name="Whitman W."/>
        </authorList>
    </citation>
    <scope>NUCLEOTIDE SEQUENCE [LARGE SCALE GENOMIC DNA]</scope>
    <source>
        <strain evidence="5 6">CGMCC 1.12274</strain>
    </source>
</reference>
<dbReference type="Gene3D" id="3.40.190.10">
    <property type="entry name" value="Periplasmic binding protein-like II"/>
    <property type="match status" value="2"/>
</dbReference>
<keyword evidence="6" id="KW-1185">Reference proteome</keyword>
<protein>
    <submittedName>
        <fullName evidence="5">Phosphate ABC transporter substrate-binding protein (PhoT family)</fullName>
    </submittedName>
</protein>
<evidence type="ECO:0000313" key="6">
    <source>
        <dbReference type="Proteomes" id="UP000232587"/>
    </source>
</evidence>
<feature type="domain" description="PBP" evidence="4">
    <location>
        <begin position="86"/>
        <end position="360"/>
    </location>
</feature>
<evidence type="ECO:0000259" key="4">
    <source>
        <dbReference type="Pfam" id="PF12849"/>
    </source>
</evidence>
<sequence>MRNIFLLGACLSLTVSGASLASDGPSKPAPPVRPGQTTWLEPTPGEVFAPSDEQKAAAQQSGRPLPTPELLRPSLDPALPHYTPTPGLTVRATFRAGSSDILPTLVTAWVKAFRAYHPGFQLEIDRPMAGSLGALELIKGNLDLVFVSRELKPTDISGFRDKFGYDPFSVPVSGGSWRHFGFLDALGIMVHPSNPAKQLTFAQLDAAFSSTRHRGGKEVKTWGDLGLGGKWAKRPVHLYGIAPWNGFEEFVRQRVMSTKGKRGEWSKHVTFDPTFFNVARRVANDPNALGYTGLSAIDSEVKIVPVKVSDTAPALSPTYENVASAAYPLSRVIYLNTNPRSPAAANPAMSELIKFILSAEGQAVVQQHGIYLPLRGSQVEESRDLALSLTGH</sequence>
<feature type="region of interest" description="Disordered" evidence="2">
    <location>
        <begin position="20"/>
        <end position="78"/>
    </location>
</feature>
<dbReference type="InterPro" id="IPR024370">
    <property type="entry name" value="PBP_domain"/>
</dbReference>
<comment type="caution">
    <text evidence="5">The sequence shown here is derived from an EMBL/GenBank/DDBJ whole genome shotgun (WGS) entry which is preliminary data.</text>
</comment>
<keyword evidence="1 3" id="KW-0732">Signal</keyword>
<organism evidence="5 6">
    <name type="scientific">Novosphingobium kunmingense</name>
    <dbReference type="NCBI Taxonomy" id="1211806"/>
    <lineage>
        <taxon>Bacteria</taxon>
        <taxon>Pseudomonadati</taxon>
        <taxon>Pseudomonadota</taxon>
        <taxon>Alphaproteobacteria</taxon>
        <taxon>Sphingomonadales</taxon>
        <taxon>Sphingomonadaceae</taxon>
        <taxon>Novosphingobium</taxon>
    </lineage>
</organism>
<dbReference type="Pfam" id="PF12849">
    <property type="entry name" value="PBP_like_2"/>
    <property type="match status" value="1"/>
</dbReference>
<dbReference type="PANTHER" id="PTHR30570:SF6">
    <property type="entry name" value="PHOSPHATE-BINDING PROTEIN PSTS"/>
    <property type="match status" value="1"/>
</dbReference>
<dbReference type="EMBL" id="PHUF01000007">
    <property type="protein sequence ID" value="PKB13455.1"/>
    <property type="molecule type" value="Genomic_DNA"/>
</dbReference>
<evidence type="ECO:0000313" key="5">
    <source>
        <dbReference type="EMBL" id="PKB13455.1"/>
    </source>
</evidence>
<gene>
    <name evidence="5" type="ORF">B0I00_3255</name>
</gene>
<dbReference type="PANTHER" id="PTHR30570">
    <property type="entry name" value="PERIPLASMIC PHOSPHATE BINDING COMPONENT OF PHOSPHATE ABC TRANSPORTER"/>
    <property type="match status" value="1"/>
</dbReference>
<feature type="signal peptide" evidence="3">
    <location>
        <begin position="1"/>
        <end position="21"/>
    </location>
</feature>
<dbReference type="SUPFAM" id="SSF53850">
    <property type="entry name" value="Periplasmic binding protein-like II"/>
    <property type="match status" value="1"/>
</dbReference>
<accession>A0A2N0H3D7</accession>
<feature type="chain" id="PRO_5014754553" evidence="3">
    <location>
        <begin position="22"/>
        <end position="392"/>
    </location>
</feature>
<dbReference type="RefSeq" id="WP_157812609.1">
    <property type="nucleotide sequence ID" value="NZ_PHUF01000007.1"/>
</dbReference>
<name>A0A2N0H3D7_9SPHN</name>
<dbReference type="Proteomes" id="UP000232587">
    <property type="component" value="Unassembled WGS sequence"/>
</dbReference>
<proteinExistence type="predicted"/>